<keyword evidence="1" id="KW-0732">Signal</keyword>
<dbReference type="EMBL" id="CP078145">
    <property type="protein sequence ID" value="QXN88066.1"/>
    <property type="molecule type" value="Genomic_DNA"/>
</dbReference>
<sequence length="159" mass="16395">MRFDGARFATLVAGGLLLGANQPVAFAAPTSPQLTIKLVAEGKLVADYSAVFRMTVANSELAGPTTGTINTSQTYPDGLAPTSANGDGWTCAIAGQVVSCHRPAKDTDTLDPGKSYPPVTVSVDIDSHAAEQSPVTFYVETPDGAKTPSSKVFIIAPPT</sequence>
<organism evidence="2 3">
    <name type="scientific">Nocardia iowensis</name>
    <dbReference type="NCBI Taxonomy" id="204891"/>
    <lineage>
        <taxon>Bacteria</taxon>
        <taxon>Bacillati</taxon>
        <taxon>Actinomycetota</taxon>
        <taxon>Actinomycetes</taxon>
        <taxon>Mycobacteriales</taxon>
        <taxon>Nocardiaceae</taxon>
        <taxon>Nocardia</taxon>
    </lineage>
</organism>
<evidence type="ECO:0008006" key="4">
    <source>
        <dbReference type="Google" id="ProtNLM"/>
    </source>
</evidence>
<protein>
    <recommendedName>
        <fullName evidence="4">DUF11 domain-containing protein</fullName>
    </recommendedName>
</protein>
<keyword evidence="3" id="KW-1185">Reference proteome</keyword>
<evidence type="ECO:0000256" key="1">
    <source>
        <dbReference type="SAM" id="SignalP"/>
    </source>
</evidence>
<gene>
    <name evidence="2" type="ORF">KV110_20790</name>
</gene>
<name>A0ABX8RKU2_NOCIO</name>
<accession>A0ABX8RKU2</accession>
<feature type="signal peptide" evidence="1">
    <location>
        <begin position="1"/>
        <end position="27"/>
    </location>
</feature>
<proteinExistence type="predicted"/>
<evidence type="ECO:0000313" key="3">
    <source>
        <dbReference type="Proteomes" id="UP000694257"/>
    </source>
</evidence>
<evidence type="ECO:0000313" key="2">
    <source>
        <dbReference type="EMBL" id="QXN88066.1"/>
    </source>
</evidence>
<feature type="chain" id="PRO_5046995819" description="DUF11 domain-containing protein" evidence="1">
    <location>
        <begin position="28"/>
        <end position="159"/>
    </location>
</feature>
<reference evidence="2 3" key="1">
    <citation type="submission" date="2021-07" db="EMBL/GenBank/DDBJ databases">
        <title>Whole Genome Sequence of Nocardia Iowensis.</title>
        <authorList>
            <person name="Lamm A."/>
            <person name="Collins-Fairclough A.M."/>
            <person name="Bunk B."/>
            <person name="Sproer C."/>
        </authorList>
    </citation>
    <scope>NUCLEOTIDE SEQUENCE [LARGE SCALE GENOMIC DNA]</scope>
    <source>
        <strain evidence="2 3">NRRL 5646</strain>
    </source>
</reference>
<dbReference type="RefSeq" id="WP_218468950.1">
    <property type="nucleotide sequence ID" value="NZ_BAABJN010000008.1"/>
</dbReference>
<dbReference type="Proteomes" id="UP000694257">
    <property type="component" value="Chromosome"/>
</dbReference>